<dbReference type="GO" id="GO:0000271">
    <property type="term" value="P:polysaccharide biosynthetic process"/>
    <property type="evidence" value="ECO:0007669"/>
    <property type="project" value="TreeGrafter"/>
</dbReference>
<dbReference type="InterPro" id="IPR015422">
    <property type="entry name" value="PyrdxlP-dep_Trfase_small"/>
</dbReference>
<dbReference type="SUPFAM" id="SSF53383">
    <property type="entry name" value="PLP-dependent transferases"/>
    <property type="match status" value="1"/>
</dbReference>
<evidence type="ECO:0000313" key="1">
    <source>
        <dbReference type="EMBL" id="QHS83973.1"/>
    </source>
</evidence>
<dbReference type="AlphaFoldDB" id="A0A6C0AWW9"/>
<sequence>MYDPKREYNTHKTDIDSSIHRVLDHGIFINGPEVKELEQKLSEYVNVKHAICLSNGTDALTISLLAMDVQPDDEIITVSHSWISTVETIALIKAKPVFVDIDSSTFNLDETKLEQAITNKTKGIVVVSLYGQIANIDKINEIANRHNLFVIEDGAQSFGATYNGKKTGSLTTIGTTSFFPSKPLGCYGDGGACFTNDDEIALKIRAIKSHGGVKRFHHKYVGLNARLDTIQAAILLEKLKYFDQTIEARNNCANYYTNNLKFLEEKGFQLPVIKENCKSVWAQYSILANNKEERDNIVSHLKDNNINAAIFYPAPLHLQECFQYLNYKLGDVPVTETVCDLIFNLPCYGEFTMEEQNNIIQILQSFFIIK</sequence>
<dbReference type="EMBL" id="MN738771">
    <property type="protein sequence ID" value="QHS83973.1"/>
    <property type="molecule type" value="Genomic_DNA"/>
</dbReference>
<dbReference type="Gene3D" id="3.40.640.10">
    <property type="entry name" value="Type I PLP-dependent aspartate aminotransferase-like (Major domain)"/>
    <property type="match status" value="1"/>
</dbReference>
<organism evidence="1">
    <name type="scientific">viral metagenome</name>
    <dbReference type="NCBI Taxonomy" id="1070528"/>
    <lineage>
        <taxon>unclassified sequences</taxon>
        <taxon>metagenomes</taxon>
        <taxon>organismal metagenomes</taxon>
    </lineage>
</organism>
<dbReference type="InterPro" id="IPR015424">
    <property type="entry name" value="PyrdxlP-dep_Trfase"/>
</dbReference>
<dbReference type="PANTHER" id="PTHR30244:SF42">
    <property type="entry name" value="UDP-2-ACETAMIDO-2-DEOXY-3-OXO-D-GLUCURONATE AMINOTRANSFERASE"/>
    <property type="match status" value="1"/>
</dbReference>
<dbReference type="PANTHER" id="PTHR30244">
    <property type="entry name" value="TRANSAMINASE"/>
    <property type="match status" value="1"/>
</dbReference>
<proteinExistence type="predicted"/>
<dbReference type="Pfam" id="PF01041">
    <property type="entry name" value="DegT_DnrJ_EryC1"/>
    <property type="match status" value="1"/>
</dbReference>
<dbReference type="InterPro" id="IPR000653">
    <property type="entry name" value="DegT/StrS_aminotransferase"/>
</dbReference>
<protein>
    <recommendedName>
        <fullName evidence="2">DegT/DnrJ/EryC1/StrS aminotransferase family protein</fullName>
    </recommendedName>
</protein>
<dbReference type="InterPro" id="IPR015421">
    <property type="entry name" value="PyrdxlP-dep_Trfase_major"/>
</dbReference>
<reference evidence="1" key="1">
    <citation type="journal article" date="2020" name="Nature">
        <title>Giant virus diversity and host interactions through global metagenomics.</title>
        <authorList>
            <person name="Schulz F."/>
            <person name="Roux S."/>
            <person name="Paez-Espino D."/>
            <person name="Jungbluth S."/>
            <person name="Walsh D.A."/>
            <person name="Denef V.J."/>
            <person name="McMahon K.D."/>
            <person name="Konstantinidis K.T."/>
            <person name="Eloe-Fadrosh E.A."/>
            <person name="Kyrpides N.C."/>
            <person name="Woyke T."/>
        </authorList>
    </citation>
    <scope>NUCLEOTIDE SEQUENCE</scope>
    <source>
        <strain evidence="1">GVMAG-S-ERX555965-48</strain>
    </source>
</reference>
<dbReference type="CDD" id="cd00616">
    <property type="entry name" value="AHBA_syn"/>
    <property type="match status" value="1"/>
</dbReference>
<dbReference type="Gene3D" id="3.90.1150.10">
    <property type="entry name" value="Aspartate Aminotransferase, domain 1"/>
    <property type="match status" value="1"/>
</dbReference>
<evidence type="ECO:0008006" key="2">
    <source>
        <dbReference type="Google" id="ProtNLM"/>
    </source>
</evidence>
<name>A0A6C0AWW9_9ZZZZ</name>
<accession>A0A6C0AWW9</accession>
<dbReference type="GO" id="GO:0008483">
    <property type="term" value="F:transaminase activity"/>
    <property type="evidence" value="ECO:0007669"/>
    <property type="project" value="TreeGrafter"/>
</dbReference>
<dbReference type="GO" id="GO:0030170">
    <property type="term" value="F:pyridoxal phosphate binding"/>
    <property type="evidence" value="ECO:0007669"/>
    <property type="project" value="TreeGrafter"/>
</dbReference>
<dbReference type="PIRSF" id="PIRSF000390">
    <property type="entry name" value="PLP_StrS"/>
    <property type="match status" value="1"/>
</dbReference>